<dbReference type="SUPFAM" id="SSF51395">
    <property type="entry name" value="FMN-linked oxidoreductases"/>
    <property type="match status" value="1"/>
</dbReference>
<keyword evidence="10" id="KW-1185">Reference proteome</keyword>
<dbReference type="Pfam" id="PF01070">
    <property type="entry name" value="FMN_dh"/>
    <property type="match status" value="1"/>
</dbReference>
<dbReference type="PANTHER" id="PTHR10578:SF107">
    <property type="entry name" value="2-HYDROXYACID OXIDASE 1"/>
    <property type="match status" value="1"/>
</dbReference>
<accession>A0A4Q7Y4U8</accession>
<evidence type="ECO:0000256" key="2">
    <source>
        <dbReference type="ARBA" id="ARBA00022630"/>
    </source>
</evidence>
<evidence type="ECO:0000256" key="7">
    <source>
        <dbReference type="PIRSR" id="PIRSR000138-2"/>
    </source>
</evidence>
<comment type="similarity">
    <text evidence="5">Belongs to the FMN-dependent alpha-hydroxy acid dehydrogenase family.</text>
</comment>
<comment type="cofactor">
    <cofactor evidence="1">
        <name>FMN</name>
        <dbReference type="ChEBI" id="CHEBI:58210"/>
    </cofactor>
</comment>
<dbReference type="PROSITE" id="PS51349">
    <property type="entry name" value="FMN_HYDROXY_ACID_DH_2"/>
    <property type="match status" value="1"/>
</dbReference>
<dbReference type="InterPro" id="IPR000262">
    <property type="entry name" value="FMN-dep_DH"/>
</dbReference>
<feature type="binding site" evidence="7">
    <location>
        <begin position="327"/>
        <end position="328"/>
    </location>
    <ligand>
        <name>FMN</name>
        <dbReference type="ChEBI" id="CHEBI:58210"/>
    </ligand>
</feature>
<dbReference type="OrthoDB" id="9770452at2"/>
<evidence type="ECO:0000256" key="5">
    <source>
        <dbReference type="ARBA" id="ARBA00024042"/>
    </source>
</evidence>
<dbReference type="RefSeq" id="WP_104527864.1">
    <property type="nucleotide sequence ID" value="NZ_POQT01000008.1"/>
</dbReference>
<feature type="binding site" evidence="7">
    <location>
        <position position="167"/>
    </location>
    <ligand>
        <name>glyoxylate</name>
        <dbReference type="ChEBI" id="CHEBI:36655"/>
    </ligand>
</feature>
<feature type="binding site" evidence="7">
    <location>
        <begin position="304"/>
        <end position="308"/>
    </location>
    <ligand>
        <name>FMN</name>
        <dbReference type="ChEBI" id="CHEBI:58210"/>
    </ligand>
</feature>
<evidence type="ECO:0000313" key="9">
    <source>
        <dbReference type="EMBL" id="RZU31101.1"/>
    </source>
</evidence>
<feature type="binding site" evidence="7">
    <location>
        <position position="273"/>
    </location>
    <ligand>
        <name>glyoxylate</name>
        <dbReference type="ChEBI" id="CHEBI:36655"/>
    </ligand>
</feature>
<evidence type="ECO:0000256" key="6">
    <source>
        <dbReference type="PIRSR" id="PIRSR000138-1"/>
    </source>
</evidence>
<sequence>MGLNRAVNLADVREAARRRLPRPVFDTIDGGADDERTMRRNEAAFEDLLISPRPFADVATRSTATTVLGRSVSTPVLLAPTGGARVAHRHAELAVAAAAATRDTVYVQSTVTSYALEDVASVADGRAWYQLYLPEHRAQTAAMIDRVAAAGYQALVLTVDTAVFGGRERDRRNGTALPVRIRPRLALEGAARPGWALDFIRGAVPGPWQQIRGLPVRATQEQILASPSPVTWADLRQVRALWHGPLVVKGVLGPESCGRMMDEGVDAVIVSNHGGRQLDGVPATIEALPAVVDAVAGRAEVLLDGGVRRGTDVLKALALGARAVLVGRPYLFGLAAGGQAGVEKVLDLLHLELDRAMALAGCATVEDIDRRLVTRARG</sequence>
<feature type="binding site" evidence="7">
    <location>
        <position position="271"/>
    </location>
    <ligand>
        <name>FMN</name>
        <dbReference type="ChEBI" id="CHEBI:58210"/>
    </ligand>
</feature>
<feature type="binding site" evidence="7">
    <location>
        <position position="130"/>
    </location>
    <ligand>
        <name>FMN</name>
        <dbReference type="ChEBI" id="CHEBI:58210"/>
    </ligand>
</feature>
<gene>
    <name evidence="9" type="ORF">BKA19_0749</name>
</gene>
<dbReference type="FunFam" id="3.20.20.70:FF:000029">
    <property type="entry name" value="L-lactate dehydrogenase"/>
    <property type="match status" value="1"/>
</dbReference>
<name>A0A4Q7Y4U8_9ACTN</name>
<feature type="binding site" evidence="7">
    <location>
        <position position="158"/>
    </location>
    <ligand>
        <name>FMN</name>
        <dbReference type="ChEBI" id="CHEBI:58210"/>
    </ligand>
</feature>
<protein>
    <submittedName>
        <fullName evidence="9">L-lactate dehydrogenase (Cytochrome)</fullName>
    </submittedName>
</protein>
<reference evidence="9 10" key="1">
    <citation type="submission" date="2019-02" db="EMBL/GenBank/DDBJ databases">
        <title>Sequencing the genomes of 1000 actinobacteria strains.</title>
        <authorList>
            <person name="Klenk H.-P."/>
        </authorList>
    </citation>
    <scope>NUCLEOTIDE SEQUENCE [LARGE SCALE GENOMIC DNA]</scope>
    <source>
        <strain evidence="9 10">DSM 44509</strain>
    </source>
</reference>
<dbReference type="GO" id="GO:0010181">
    <property type="term" value="F:FMN binding"/>
    <property type="evidence" value="ECO:0007669"/>
    <property type="project" value="InterPro"/>
</dbReference>
<feature type="active site" description="Proton acceptor" evidence="6">
    <location>
        <position position="273"/>
    </location>
</feature>
<dbReference type="CDD" id="cd02809">
    <property type="entry name" value="alpha_hydroxyacid_oxid_FMN"/>
    <property type="match status" value="1"/>
</dbReference>
<keyword evidence="4" id="KW-0560">Oxidoreductase</keyword>
<feature type="binding site" evidence="7">
    <location>
        <position position="132"/>
    </location>
    <ligand>
        <name>glyoxylate</name>
        <dbReference type="ChEBI" id="CHEBI:36655"/>
    </ligand>
</feature>
<dbReference type="EMBL" id="SHKV01000001">
    <property type="protein sequence ID" value="RZU31101.1"/>
    <property type="molecule type" value="Genomic_DNA"/>
</dbReference>
<dbReference type="InterPro" id="IPR013785">
    <property type="entry name" value="Aldolase_TIM"/>
</dbReference>
<dbReference type="PANTHER" id="PTHR10578">
    <property type="entry name" value="S -2-HYDROXY-ACID OXIDASE-RELATED"/>
    <property type="match status" value="1"/>
</dbReference>
<dbReference type="InterPro" id="IPR037396">
    <property type="entry name" value="FMN_HAD"/>
</dbReference>
<feature type="binding site" evidence="7">
    <location>
        <begin position="80"/>
        <end position="82"/>
    </location>
    <ligand>
        <name>FMN</name>
        <dbReference type="ChEBI" id="CHEBI:58210"/>
    </ligand>
</feature>
<evidence type="ECO:0000313" key="10">
    <source>
        <dbReference type="Proteomes" id="UP000292507"/>
    </source>
</evidence>
<dbReference type="Gene3D" id="3.20.20.70">
    <property type="entry name" value="Aldolase class I"/>
    <property type="match status" value="1"/>
</dbReference>
<dbReference type="InterPro" id="IPR012133">
    <property type="entry name" value="Alpha-hydoxy_acid_DH_FMN"/>
</dbReference>
<feature type="binding site" evidence="7">
    <location>
        <position position="249"/>
    </location>
    <ligand>
        <name>FMN</name>
        <dbReference type="ChEBI" id="CHEBI:58210"/>
    </ligand>
</feature>
<dbReference type="InterPro" id="IPR008259">
    <property type="entry name" value="FMN_hydac_DH_AS"/>
</dbReference>
<feature type="binding site" evidence="7">
    <location>
        <position position="109"/>
    </location>
    <ligand>
        <name>FMN</name>
        <dbReference type="ChEBI" id="CHEBI:58210"/>
    </ligand>
</feature>
<dbReference type="Proteomes" id="UP000292507">
    <property type="component" value="Unassembled WGS sequence"/>
</dbReference>
<evidence type="ECO:0000256" key="3">
    <source>
        <dbReference type="ARBA" id="ARBA00022643"/>
    </source>
</evidence>
<feature type="domain" description="FMN hydroxy acid dehydrogenase" evidence="8">
    <location>
        <begin position="1"/>
        <end position="378"/>
    </location>
</feature>
<evidence type="ECO:0000256" key="1">
    <source>
        <dbReference type="ARBA" id="ARBA00001917"/>
    </source>
</evidence>
<dbReference type="GO" id="GO:0016614">
    <property type="term" value="F:oxidoreductase activity, acting on CH-OH group of donors"/>
    <property type="evidence" value="ECO:0007669"/>
    <property type="project" value="UniProtKB-ARBA"/>
</dbReference>
<feature type="binding site" evidence="7">
    <location>
        <position position="276"/>
    </location>
    <ligand>
        <name>glyoxylate</name>
        <dbReference type="ChEBI" id="CHEBI:36655"/>
    </ligand>
</feature>
<dbReference type="AlphaFoldDB" id="A0A4Q7Y4U8"/>
<comment type="caution">
    <text evidence="9">The sequence shown here is derived from an EMBL/GenBank/DDBJ whole genome shotgun (WGS) entry which is preliminary data.</text>
</comment>
<evidence type="ECO:0000259" key="8">
    <source>
        <dbReference type="PROSITE" id="PS51349"/>
    </source>
</evidence>
<keyword evidence="3 7" id="KW-0288">FMN</keyword>
<dbReference type="PIRSF" id="PIRSF000138">
    <property type="entry name" value="Al-hdrx_acd_dh"/>
    <property type="match status" value="1"/>
</dbReference>
<evidence type="ECO:0000256" key="4">
    <source>
        <dbReference type="ARBA" id="ARBA00023002"/>
    </source>
</evidence>
<dbReference type="PROSITE" id="PS00557">
    <property type="entry name" value="FMN_HYDROXY_ACID_DH_1"/>
    <property type="match status" value="1"/>
</dbReference>
<keyword evidence="2 7" id="KW-0285">Flavoprotein</keyword>
<proteinExistence type="inferred from homology"/>
<organism evidence="9 10">
    <name type="scientific">Blastococcus saxobsidens</name>
    <dbReference type="NCBI Taxonomy" id="138336"/>
    <lineage>
        <taxon>Bacteria</taxon>
        <taxon>Bacillati</taxon>
        <taxon>Actinomycetota</taxon>
        <taxon>Actinomycetes</taxon>
        <taxon>Geodermatophilales</taxon>
        <taxon>Geodermatophilaceae</taxon>
        <taxon>Blastococcus</taxon>
    </lineage>
</organism>